<evidence type="ECO:0000313" key="4">
    <source>
        <dbReference type="Proteomes" id="UP000000379"/>
    </source>
</evidence>
<gene>
    <name evidence="3" type="ordered locus">Trad_1185</name>
</gene>
<sequence>MRDVDASYSQPARHPLPAATDAAPERTPKDYGALVLKGFAMGSCDIVPGVSGGTMALILGIYEELIGSIRGLARPPFWRALVRGRLLEAFRVGNLSFLLAVGGGIVLAVLTLARVLEHFLAQQPVLVWSFFFGLIAASVLTVGARVARWTPATLAAFAFGALFAFVLVGLRPTQTPETAWFLFLSGAIAVCALILPGISGAFILVLLGKYQYILAALNRGDVATLLTLMSGMVVGILLFTQVLGWMFRRFHDLTVALLCGFMLGALRSVWPWKAASEAGALGVNVWPTVNAELFVALGLMALGFALVYTFDHPRRAAPRP</sequence>
<feature type="region of interest" description="Disordered" evidence="1">
    <location>
        <begin position="1"/>
        <end position="25"/>
    </location>
</feature>
<organism evidence="3 4">
    <name type="scientific">Truepera radiovictrix (strain DSM 17093 / CIP 108686 / LMG 22925 / RQ-24)</name>
    <dbReference type="NCBI Taxonomy" id="649638"/>
    <lineage>
        <taxon>Bacteria</taxon>
        <taxon>Thermotogati</taxon>
        <taxon>Deinococcota</taxon>
        <taxon>Deinococci</taxon>
        <taxon>Trueperales</taxon>
        <taxon>Trueperaceae</taxon>
        <taxon>Truepera</taxon>
    </lineage>
</organism>
<name>D7CW46_TRURR</name>
<dbReference type="OrthoDB" id="9793746at2"/>
<reference evidence="4" key="1">
    <citation type="submission" date="2010-05" db="EMBL/GenBank/DDBJ databases">
        <title>The complete genome of Truepera radiovictris DSM 17093.</title>
        <authorList>
            <consortium name="US DOE Joint Genome Institute (JGI-PGF)"/>
            <person name="Lucas S."/>
            <person name="Copeland A."/>
            <person name="Lapidus A."/>
            <person name="Glavina del Rio T."/>
            <person name="Dalin E."/>
            <person name="Tice H."/>
            <person name="Bruce D."/>
            <person name="Goodwin L."/>
            <person name="Pitluck S."/>
            <person name="Kyrpides N."/>
            <person name="Mavromatis K."/>
            <person name="Ovchinnikova G."/>
            <person name="Munk A.C."/>
            <person name="Detter J.C."/>
            <person name="Han C."/>
            <person name="Tapia R."/>
            <person name="Land M."/>
            <person name="Hauser L."/>
            <person name="Markowitz V."/>
            <person name="Cheng J.-F."/>
            <person name="Hugenholtz P."/>
            <person name="Woyke T."/>
            <person name="Wu D."/>
            <person name="Tindall B."/>
            <person name="Pomrenke H.G."/>
            <person name="Brambilla E."/>
            <person name="Klenk H.-P."/>
            <person name="Eisen J.A."/>
        </authorList>
    </citation>
    <scope>NUCLEOTIDE SEQUENCE [LARGE SCALE GENOMIC DNA]</scope>
    <source>
        <strain evidence="4">DSM 17093 / CIP 108686 / LMG 22925 / RQ-24</strain>
    </source>
</reference>
<evidence type="ECO:0000256" key="1">
    <source>
        <dbReference type="SAM" id="MobiDB-lite"/>
    </source>
</evidence>
<evidence type="ECO:0000313" key="3">
    <source>
        <dbReference type="EMBL" id="ADI14309.1"/>
    </source>
</evidence>
<feature type="transmembrane region" description="Helical" evidence="2">
    <location>
        <begin position="290"/>
        <end position="310"/>
    </location>
</feature>
<feature type="transmembrane region" description="Helical" evidence="2">
    <location>
        <begin position="180"/>
        <end position="205"/>
    </location>
</feature>
<dbReference type="AlphaFoldDB" id="D7CW46"/>
<keyword evidence="2" id="KW-0472">Membrane</keyword>
<dbReference type="InterPro" id="IPR007163">
    <property type="entry name" value="VCA0040-like"/>
</dbReference>
<feature type="transmembrane region" description="Helical" evidence="2">
    <location>
        <begin position="225"/>
        <end position="246"/>
    </location>
</feature>
<dbReference type="RefSeq" id="WP_013177680.1">
    <property type="nucleotide sequence ID" value="NC_014221.1"/>
</dbReference>
<feature type="transmembrane region" description="Helical" evidence="2">
    <location>
        <begin position="149"/>
        <end position="168"/>
    </location>
</feature>
<dbReference type="PANTHER" id="PTHR37308:SF1">
    <property type="entry name" value="POLYPRENYL-PHOSPHATE TRANSPORTER"/>
    <property type="match status" value="1"/>
</dbReference>
<dbReference type="EMBL" id="CP002049">
    <property type="protein sequence ID" value="ADI14309.1"/>
    <property type="molecule type" value="Genomic_DNA"/>
</dbReference>
<dbReference type="HOGENOM" id="CLU_055621_0_0_0"/>
<protein>
    <recommendedName>
        <fullName evidence="5">DUF368 domain-containing protein</fullName>
    </recommendedName>
</protein>
<dbReference type="STRING" id="649638.Trad_1185"/>
<keyword evidence="4" id="KW-1185">Reference proteome</keyword>
<dbReference type="Proteomes" id="UP000000379">
    <property type="component" value="Chromosome"/>
</dbReference>
<dbReference type="Pfam" id="PF04018">
    <property type="entry name" value="VCA0040-like"/>
    <property type="match status" value="1"/>
</dbReference>
<dbReference type="KEGG" id="tra:Trad_1185"/>
<accession>D7CW46</accession>
<evidence type="ECO:0000256" key="2">
    <source>
        <dbReference type="SAM" id="Phobius"/>
    </source>
</evidence>
<evidence type="ECO:0008006" key="5">
    <source>
        <dbReference type="Google" id="ProtNLM"/>
    </source>
</evidence>
<feature type="transmembrane region" description="Helical" evidence="2">
    <location>
        <begin position="125"/>
        <end position="143"/>
    </location>
</feature>
<feature type="transmembrane region" description="Helical" evidence="2">
    <location>
        <begin position="95"/>
        <end position="113"/>
    </location>
</feature>
<proteinExistence type="predicted"/>
<reference evidence="3 4" key="2">
    <citation type="journal article" date="2011" name="Stand. Genomic Sci.">
        <title>Complete genome sequence of Truepera radiovictrix type strain (RQ-24).</title>
        <authorList>
            <person name="Ivanova N."/>
            <person name="Rohde C."/>
            <person name="Munk C."/>
            <person name="Nolan M."/>
            <person name="Lucas S."/>
            <person name="Del Rio T.G."/>
            <person name="Tice H."/>
            <person name="Deshpande S."/>
            <person name="Cheng J.F."/>
            <person name="Tapia R."/>
            <person name="Han C."/>
            <person name="Goodwin L."/>
            <person name="Pitluck S."/>
            <person name="Liolios K."/>
            <person name="Mavromatis K."/>
            <person name="Mikhailova N."/>
            <person name="Pati A."/>
            <person name="Chen A."/>
            <person name="Palaniappan K."/>
            <person name="Land M."/>
            <person name="Hauser L."/>
            <person name="Chang Y.J."/>
            <person name="Jeffries C.D."/>
            <person name="Brambilla E."/>
            <person name="Rohde M."/>
            <person name="Goker M."/>
            <person name="Tindall B.J."/>
            <person name="Woyke T."/>
            <person name="Bristow J."/>
            <person name="Eisen J.A."/>
            <person name="Markowitz V."/>
            <person name="Hugenholtz P."/>
            <person name="Kyrpides N.C."/>
            <person name="Klenk H.P."/>
            <person name="Lapidus A."/>
        </authorList>
    </citation>
    <scope>NUCLEOTIDE SEQUENCE [LARGE SCALE GENOMIC DNA]</scope>
    <source>
        <strain evidence="4">DSM 17093 / CIP 108686 / LMG 22925 / RQ-24</strain>
    </source>
</reference>
<keyword evidence="2" id="KW-1133">Transmembrane helix</keyword>
<dbReference type="PANTHER" id="PTHR37308">
    <property type="entry name" value="INTEGRAL MEMBRANE PROTEIN"/>
    <property type="match status" value="1"/>
</dbReference>
<dbReference type="eggNOG" id="COG2035">
    <property type="taxonomic scope" value="Bacteria"/>
</dbReference>
<keyword evidence="2" id="KW-0812">Transmembrane</keyword>